<dbReference type="EMBL" id="BTRK01000004">
    <property type="protein sequence ID" value="GMR45469.1"/>
    <property type="molecule type" value="Genomic_DNA"/>
</dbReference>
<gene>
    <name evidence="9" type="ORF">PMAYCL1PPCAC_15664</name>
</gene>
<protein>
    <recommendedName>
        <fullName evidence="8">Fatty acid hydroxylase domain-containing protein</fullName>
    </recommendedName>
</protein>
<dbReference type="PANTHER" id="PTHR21624:SF1">
    <property type="entry name" value="ALKYLGLYCEROL MONOOXYGENASE"/>
    <property type="match status" value="1"/>
</dbReference>
<dbReference type="InterPro" id="IPR051689">
    <property type="entry name" value="Sterol_desaturase/TMEM195"/>
</dbReference>
<dbReference type="GO" id="GO:0006643">
    <property type="term" value="P:membrane lipid metabolic process"/>
    <property type="evidence" value="ECO:0007669"/>
    <property type="project" value="TreeGrafter"/>
</dbReference>
<evidence type="ECO:0000256" key="2">
    <source>
        <dbReference type="ARBA" id="ARBA00022692"/>
    </source>
</evidence>
<keyword evidence="3 7" id="KW-1133">Transmembrane helix</keyword>
<dbReference type="Pfam" id="PF04116">
    <property type="entry name" value="FA_hydroxylase"/>
    <property type="match status" value="1"/>
</dbReference>
<dbReference type="PANTHER" id="PTHR21624">
    <property type="entry name" value="STEROL DESATURASE-RELATED PROTEIN"/>
    <property type="match status" value="1"/>
</dbReference>
<reference evidence="10" key="1">
    <citation type="submission" date="2022-10" db="EMBL/GenBank/DDBJ databases">
        <title>Genome assembly of Pristionchus species.</title>
        <authorList>
            <person name="Yoshida K."/>
            <person name="Sommer R.J."/>
        </authorList>
    </citation>
    <scope>NUCLEOTIDE SEQUENCE [LARGE SCALE GENOMIC DNA]</scope>
    <source>
        <strain evidence="10">RS5460</strain>
    </source>
</reference>
<sequence>IADIPDYMDKVTPWMLVLIAVGLFFDRKNYAFNDTATSVMTGVLYFLCKFSGSISSITVYIAVYEKVHIIDLDIYNPWLWLMAFLAQDLIYYLGHRAMHEWGILWAFHELHHSSEYYNFRPRFESPLLCTQARVRSISCKPSSSHLSSSFRTNISISSRSSGCTTIMCLPSVLSSTYSAHHPITECTMEEIHIVSIAISAVF</sequence>
<evidence type="ECO:0000256" key="3">
    <source>
        <dbReference type="ARBA" id="ARBA00022989"/>
    </source>
</evidence>
<dbReference type="GO" id="GO:0050479">
    <property type="term" value="F:glyceryl-ether monooxygenase activity"/>
    <property type="evidence" value="ECO:0007669"/>
    <property type="project" value="TreeGrafter"/>
</dbReference>
<keyword evidence="6 7" id="KW-0472">Membrane</keyword>
<name>A0AAN5CJE6_9BILA</name>
<keyword evidence="4" id="KW-0560">Oxidoreductase</keyword>
<evidence type="ECO:0000256" key="7">
    <source>
        <dbReference type="SAM" id="Phobius"/>
    </source>
</evidence>
<comment type="caution">
    <text evidence="9">The sequence shown here is derived from an EMBL/GenBank/DDBJ whole genome shotgun (WGS) entry which is preliminary data.</text>
</comment>
<accession>A0AAN5CJE6</accession>
<dbReference type="GO" id="GO:0008610">
    <property type="term" value="P:lipid biosynthetic process"/>
    <property type="evidence" value="ECO:0007669"/>
    <property type="project" value="InterPro"/>
</dbReference>
<evidence type="ECO:0000256" key="4">
    <source>
        <dbReference type="ARBA" id="ARBA00023002"/>
    </source>
</evidence>
<feature type="transmembrane region" description="Helical" evidence="7">
    <location>
        <begin position="75"/>
        <end position="94"/>
    </location>
</feature>
<evidence type="ECO:0000256" key="5">
    <source>
        <dbReference type="ARBA" id="ARBA00023098"/>
    </source>
</evidence>
<dbReference type="GO" id="GO:0016020">
    <property type="term" value="C:membrane"/>
    <property type="evidence" value="ECO:0007669"/>
    <property type="project" value="GOC"/>
</dbReference>
<feature type="transmembrane region" description="Helical" evidence="7">
    <location>
        <begin position="42"/>
        <end position="63"/>
    </location>
</feature>
<dbReference type="Proteomes" id="UP001328107">
    <property type="component" value="Unassembled WGS sequence"/>
</dbReference>
<comment type="subcellular location">
    <subcellularLocation>
        <location evidence="1">Endomembrane system</location>
        <topology evidence="1">Multi-pass membrane protein</topology>
    </subcellularLocation>
</comment>
<evidence type="ECO:0000256" key="1">
    <source>
        <dbReference type="ARBA" id="ARBA00004127"/>
    </source>
</evidence>
<evidence type="ECO:0000256" key="6">
    <source>
        <dbReference type="ARBA" id="ARBA00023136"/>
    </source>
</evidence>
<feature type="transmembrane region" description="Helical" evidence="7">
    <location>
        <begin position="12"/>
        <end position="30"/>
    </location>
</feature>
<proteinExistence type="predicted"/>
<dbReference type="InterPro" id="IPR006694">
    <property type="entry name" value="Fatty_acid_hydroxylase"/>
</dbReference>
<organism evidence="9 10">
    <name type="scientific">Pristionchus mayeri</name>
    <dbReference type="NCBI Taxonomy" id="1317129"/>
    <lineage>
        <taxon>Eukaryota</taxon>
        <taxon>Metazoa</taxon>
        <taxon>Ecdysozoa</taxon>
        <taxon>Nematoda</taxon>
        <taxon>Chromadorea</taxon>
        <taxon>Rhabditida</taxon>
        <taxon>Rhabditina</taxon>
        <taxon>Diplogasteromorpha</taxon>
        <taxon>Diplogasteroidea</taxon>
        <taxon>Neodiplogasteridae</taxon>
        <taxon>Pristionchus</taxon>
    </lineage>
</organism>
<feature type="domain" description="Fatty acid hydroxylase" evidence="8">
    <location>
        <begin position="80"/>
        <end position="119"/>
    </location>
</feature>
<evidence type="ECO:0000259" key="8">
    <source>
        <dbReference type="Pfam" id="PF04116"/>
    </source>
</evidence>
<keyword evidence="2 7" id="KW-0812">Transmembrane</keyword>
<dbReference type="AlphaFoldDB" id="A0AAN5CJE6"/>
<keyword evidence="10" id="KW-1185">Reference proteome</keyword>
<dbReference type="GO" id="GO:0005783">
    <property type="term" value="C:endoplasmic reticulum"/>
    <property type="evidence" value="ECO:0007669"/>
    <property type="project" value="TreeGrafter"/>
</dbReference>
<evidence type="ECO:0000313" key="9">
    <source>
        <dbReference type="EMBL" id="GMR45469.1"/>
    </source>
</evidence>
<keyword evidence="5" id="KW-0443">Lipid metabolism</keyword>
<evidence type="ECO:0000313" key="10">
    <source>
        <dbReference type="Proteomes" id="UP001328107"/>
    </source>
</evidence>
<feature type="non-terminal residue" evidence="9">
    <location>
        <position position="1"/>
    </location>
</feature>
<dbReference type="GO" id="GO:0005506">
    <property type="term" value="F:iron ion binding"/>
    <property type="evidence" value="ECO:0007669"/>
    <property type="project" value="InterPro"/>
</dbReference>